<evidence type="ECO:0000313" key="4">
    <source>
        <dbReference type="Proteomes" id="UP000712281"/>
    </source>
</evidence>
<organism evidence="3 4">
    <name type="scientific">Brassica cretica</name>
    <name type="common">Mustard</name>
    <dbReference type="NCBI Taxonomy" id="69181"/>
    <lineage>
        <taxon>Eukaryota</taxon>
        <taxon>Viridiplantae</taxon>
        <taxon>Streptophyta</taxon>
        <taxon>Embryophyta</taxon>
        <taxon>Tracheophyta</taxon>
        <taxon>Spermatophyta</taxon>
        <taxon>Magnoliopsida</taxon>
        <taxon>eudicotyledons</taxon>
        <taxon>Gunneridae</taxon>
        <taxon>Pentapetalae</taxon>
        <taxon>rosids</taxon>
        <taxon>malvids</taxon>
        <taxon>Brassicales</taxon>
        <taxon>Brassicaceae</taxon>
        <taxon>Brassiceae</taxon>
        <taxon>Brassica</taxon>
    </lineage>
</organism>
<proteinExistence type="predicted"/>
<evidence type="ECO:0000313" key="3">
    <source>
        <dbReference type="EMBL" id="KAF2597842.1"/>
    </source>
</evidence>
<comment type="caution">
    <text evidence="3">The sequence shown here is derived from an EMBL/GenBank/DDBJ whole genome shotgun (WGS) entry which is preliminary data.</text>
</comment>
<dbReference type="Proteomes" id="UP000712281">
    <property type="component" value="Unassembled WGS sequence"/>
</dbReference>
<dbReference type="EMBL" id="QGKW02000717">
    <property type="protein sequence ID" value="KAF2597842.1"/>
    <property type="molecule type" value="Genomic_DNA"/>
</dbReference>
<accession>A0A3N6Q1D8</accession>
<sequence length="224" mass="24905">MSRRFQKYRTFLLIHHEHLFDNECQASQSILEALSGSEIAGNTFPPSMEPGFTSFTCGGCHDDNVFGCCKVMCSDGGHRFNRLSLVPSFGREIMKLINVPTAHVAQLMELLLSEFNFSSKNQSFTMSRIFESNQHPHVLAFVDQGSNDYPDEDMPGAVRKSHQPTPMLKKSFPDNTTCRDDDPAIGETLVDPSAQPSQTDAIGSFDDETSVSKKVPISKKARHT</sequence>
<name>A0A3N6Q1D8_BRACR</name>
<evidence type="ECO:0000256" key="1">
    <source>
        <dbReference type="SAM" id="MobiDB-lite"/>
    </source>
</evidence>
<protein>
    <submittedName>
        <fullName evidence="3">Uncharacterized protein</fullName>
    </submittedName>
</protein>
<reference evidence="3" key="1">
    <citation type="submission" date="2019-12" db="EMBL/GenBank/DDBJ databases">
        <title>Genome sequencing and annotation of Brassica cretica.</title>
        <authorList>
            <person name="Studholme D.J."/>
            <person name="Sarris P.F."/>
        </authorList>
    </citation>
    <scope>NUCLEOTIDE SEQUENCE</scope>
    <source>
        <strain evidence="3">PFS-001/15</strain>
        <strain evidence="2">PFS-102/07</strain>
        <tissue evidence="3">Leaf</tissue>
    </source>
</reference>
<evidence type="ECO:0000313" key="2">
    <source>
        <dbReference type="EMBL" id="KAF2561829.1"/>
    </source>
</evidence>
<gene>
    <name evidence="3" type="ORF">F2Q68_00009898</name>
    <name evidence="2" type="ORF">F2Q70_00016935</name>
</gene>
<feature type="region of interest" description="Disordered" evidence="1">
    <location>
        <begin position="143"/>
        <end position="224"/>
    </location>
</feature>
<dbReference type="EMBL" id="QGKY02001250">
    <property type="protein sequence ID" value="KAF2561829.1"/>
    <property type="molecule type" value="Genomic_DNA"/>
</dbReference>
<dbReference type="AlphaFoldDB" id="A0A3N6Q1D8"/>